<evidence type="ECO:0000313" key="2">
    <source>
        <dbReference type="Proteomes" id="UP000276133"/>
    </source>
</evidence>
<sequence>MDSALSAFSVPIVAVSVVLSVTDSLCLVSCWIIGSVVANCELDLSFKFSIFSAFSVDDPSLDFSLILATKLLNIISLKNSPKKDRGNEKKKLLLTQDTNIISLKMAKKSQIICVNYENIYNLIELIQIISNLEKLQQNSYLI</sequence>
<organism evidence="1 2">
    <name type="scientific">Brachionus plicatilis</name>
    <name type="common">Marine rotifer</name>
    <name type="synonym">Brachionus muelleri</name>
    <dbReference type="NCBI Taxonomy" id="10195"/>
    <lineage>
        <taxon>Eukaryota</taxon>
        <taxon>Metazoa</taxon>
        <taxon>Spiralia</taxon>
        <taxon>Gnathifera</taxon>
        <taxon>Rotifera</taxon>
        <taxon>Eurotatoria</taxon>
        <taxon>Monogononta</taxon>
        <taxon>Pseudotrocha</taxon>
        <taxon>Ploima</taxon>
        <taxon>Brachionidae</taxon>
        <taxon>Brachionus</taxon>
    </lineage>
</organism>
<proteinExistence type="predicted"/>
<name>A0A3M7QSF4_BRAPC</name>
<protein>
    <submittedName>
        <fullName evidence="1">Uncharacterized protein</fullName>
    </submittedName>
</protein>
<dbReference type="EMBL" id="REGN01005228">
    <property type="protein sequence ID" value="RNA14252.1"/>
    <property type="molecule type" value="Genomic_DNA"/>
</dbReference>
<evidence type="ECO:0000313" key="1">
    <source>
        <dbReference type="EMBL" id="RNA14252.1"/>
    </source>
</evidence>
<keyword evidence="2" id="KW-1185">Reference proteome</keyword>
<gene>
    <name evidence="1" type="ORF">BpHYR1_054317</name>
</gene>
<accession>A0A3M7QSF4</accession>
<comment type="caution">
    <text evidence="1">The sequence shown here is derived from an EMBL/GenBank/DDBJ whole genome shotgun (WGS) entry which is preliminary data.</text>
</comment>
<reference evidence="1 2" key="1">
    <citation type="journal article" date="2018" name="Sci. Rep.">
        <title>Genomic signatures of local adaptation to the degree of environmental predictability in rotifers.</title>
        <authorList>
            <person name="Franch-Gras L."/>
            <person name="Hahn C."/>
            <person name="Garcia-Roger E.M."/>
            <person name="Carmona M.J."/>
            <person name="Serra M."/>
            <person name="Gomez A."/>
        </authorList>
    </citation>
    <scope>NUCLEOTIDE SEQUENCE [LARGE SCALE GENOMIC DNA]</scope>
    <source>
        <strain evidence="1">HYR1</strain>
    </source>
</reference>
<dbReference type="Proteomes" id="UP000276133">
    <property type="component" value="Unassembled WGS sequence"/>
</dbReference>
<dbReference type="AlphaFoldDB" id="A0A3M7QSF4"/>